<name>A0A0B5AUI7_9BACL</name>
<protein>
    <submittedName>
        <fullName evidence="1">Uncharacterized protein</fullName>
    </submittedName>
</protein>
<evidence type="ECO:0000313" key="1">
    <source>
        <dbReference type="EMBL" id="AJD93726.1"/>
    </source>
</evidence>
<accession>A0A0B5AUI7</accession>
<reference evidence="1 2" key="1">
    <citation type="submission" date="2014-08" db="EMBL/GenBank/DDBJ databases">
        <title>Complete genome of a marine bacteria Jeotgalibacillus malaysiensis.</title>
        <authorList>
            <person name="Yaakop A.S."/>
            <person name="Chan K.-G."/>
            <person name="Goh K.M."/>
        </authorList>
    </citation>
    <scope>NUCLEOTIDE SEQUENCE [LARGE SCALE GENOMIC DNA]</scope>
    <source>
        <strain evidence="1 2">D5</strain>
        <plasmid evidence="2">Plasmid</plasmid>
    </source>
</reference>
<dbReference type="AlphaFoldDB" id="A0A0B5AUI7"/>
<organism evidence="1 2">
    <name type="scientific">Jeotgalibacillus malaysiensis</name>
    <dbReference type="NCBI Taxonomy" id="1508404"/>
    <lineage>
        <taxon>Bacteria</taxon>
        <taxon>Bacillati</taxon>
        <taxon>Bacillota</taxon>
        <taxon>Bacilli</taxon>
        <taxon>Bacillales</taxon>
        <taxon>Caryophanaceae</taxon>
        <taxon>Jeotgalibacillus</taxon>
    </lineage>
</organism>
<gene>
    <name evidence="1" type="ORF">JMA_44090</name>
</gene>
<proteinExistence type="predicted"/>
<dbReference type="KEGG" id="jeo:JMA_44090"/>
<keyword evidence="2" id="KW-1185">Reference proteome</keyword>
<dbReference type="EMBL" id="CP009417">
    <property type="protein sequence ID" value="AJD93726.1"/>
    <property type="molecule type" value="Genomic_DNA"/>
</dbReference>
<dbReference type="HOGENOM" id="CLU_054933_0_0_9"/>
<dbReference type="BioCyc" id="JESP1508404:G14D9-13732-MONOMER"/>
<keyword evidence="1" id="KW-0614">Plasmid</keyword>
<geneLocation type="plasmid" evidence="2"/>
<evidence type="ECO:0000313" key="2">
    <source>
        <dbReference type="Proteomes" id="UP000031449"/>
    </source>
</evidence>
<sequence>MKKYEFTGESYKQEMPVGVEAREHVTVYQIRALVDIPAHNVKRGDLGGWIEKEENLSHEGQCWLGNGVISGSSTVKGDILVGNHEEEARSCHIRGNSHINGSGLLSGVFVDNSIINGHIVSYDTCFDFSYLEGNIKAFEGLLKQCHIKSNGEKIVLFYCVLIPSSGRLKITNKDNKPLRLEHVRIDFEKGSGDHFINAFGEMKRVYSEDLSGLSVHGHVDIECLDLEEKSSLHILNCSKGVKIQGTSTQNPVYFTTGVKRICCSHIEGCVTLKGNITVIDSDISDYAEVHNHSEDEFSLERINMKDYTKLERFKDGQTELKDVGLVADEHLVLN</sequence>
<dbReference type="Proteomes" id="UP000031449">
    <property type="component" value="Plasmid unnamed"/>
</dbReference>